<dbReference type="EMBL" id="BPLR01020245">
    <property type="protein sequence ID" value="GIX76321.1"/>
    <property type="molecule type" value="Genomic_DNA"/>
</dbReference>
<organism evidence="2 3">
    <name type="scientific">Caerostris extrusa</name>
    <name type="common">Bark spider</name>
    <name type="synonym">Caerostris bankana</name>
    <dbReference type="NCBI Taxonomy" id="172846"/>
    <lineage>
        <taxon>Eukaryota</taxon>
        <taxon>Metazoa</taxon>
        <taxon>Ecdysozoa</taxon>
        <taxon>Arthropoda</taxon>
        <taxon>Chelicerata</taxon>
        <taxon>Arachnida</taxon>
        <taxon>Araneae</taxon>
        <taxon>Araneomorphae</taxon>
        <taxon>Entelegynae</taxon>
        <taxon>Araneoidea</taxon>
        <taxon>Araneidae</taxon>
        <taxon>Caerostris</taxon>
    </lineage>
</organism>
<keyword evidence="3" id="KW-1185">Reference proteome</keyword>
<reference evidence="2 3" key="1">
    <citation type="submission" date="2021-06" db="EMBL/GenBank/DDBJ databases">
        <title>Caerostris extrusa draft genome.</title>
        <authorList>
            <person name="Kono N."/>
            <person name="Arakawa K."/>
        </authorList>
    </citation>
    <scope>NUCLEOTIDE SEQUENCE [LARGE SCALE GENOMIC DNA]</scope>
</reference>
<dbReference type="Proteomes" id="UP001054945">
    <property type="component" value="Unassembled WGS sequence"/>
</dbReference>
<accession>A0AAV4MV48</accession>
<sequence length="109" mass="11833">MRPPQGSFTAHFRLSGMRAVKIASAVVASFQANRVRFLSDDRGFKSEPTYSATAQLVDSRTRNKRAATGSRNTRSTLTMTERDKVRDAPSLGKQAAIGTRGSSAFAPQL</sequence>
<dbReference type="AlphaFoldDB" id="A0AAV4MV48"/>
<name>A0AAV4MV48_CAEEX</name>
<protein>
    <submittedName>
        <fullName evidence="2">Uncharacterized protein</fullName>
    </submittedName>
</protein>
<evidence type="ECO:0000313" key="2">
    <source>
        <dbReference type="EMBL" id="GIX76321.1"/>
    </source>
</evidence>
<feature type="region of interest" description="Disordered" evidence="1">
    <location>
        <begin position="84"/>
        <end position="109"/>
    </location>
</feature>
<evidence type="ECO:0000313" key="3">
    <source>
        <dbReference type="Proteomes" id="UP001054945"/>
    </source>
</evidence>
<proteinExistence type="predicted"/>
<comment type="caution">
    <text evidence="2">The sequence shown here is derived from an EMBL/GenBank/DDBJ whole genome shotgun (WGS) entry which is preliminary data.</text>
</comment>
<gene>
    <name evidence="2" type="ORF">CEXT_499811</name>
</gene>
<evidence type="ECO:0000256" key="1">
    <source>
        <dbReference type="SAM" id="MobiDB-lite"/>
    </source>
</evidence>